<evidence type="ECO:0000256" key="2">
    <source>
        <dbReference type="ARBA" id="ARBA00022701"/>
    </source>
</evidence>
<dbReference type="Proteomes" id="UP000824890">
    <property type="component" value="Unassembled WGS sequence"/>
</dbReference>
<keyword evidence="4" id="KW-0378">Hydrolase</keyword>
<evidence type="ECO:0000313" key="8">
    <source>
        <dbReference type="EMBL" id="KAH0859249.1"/>
    </source>
</evidence>
<evidence type="ECO:0000256" key="6">
    <source>
        <dbReference type="ARBA" id="ARBA00049117"/>
    </source>
</evidence>
<feature type="transmembrane region" description="Helical" evidence="7">
    <location>
        <begin position="206"/>
        <end position="225"/>
    </location>
</feature>
<dbReference type="Gene3D" id="3.40.50.1440">
    <property type="entry name" value="Tubulin/FtsZ, GTPase domain"/>
    <property type="match status" value="1"/>
</dbReference>
<dbReference type="PRINTS" id="PR01162">
    <property type="entry name" value="ALPHATUBULIN"/>
</dbReference>
<comment type="similarity">
    <text evidence="1">Belongs to the tubulin family.</text>
</comment>
<keyword evidence="3" id="KW-0547">Nucleotide-binding</keyword>
<proteinExistence type="inferred from homology"/>
<evidence type="ECO:0000256" key="4">
    <source>
        <dbReference type="ARBA" id="ARBA00022801"/>
    </source>
</evidence>
<reference evidence="8 9" key="1">
    <citation type="submission" date="2021-05" db="EMBL/GenBank/DDBJ databases">
        <title>Genome Assembly of Synthetic Allotetraploid Brassica napus Reveals Homoeologous Exchanges between Subgenomes.</title>
        <authorList>
            <person name="Davis J.T."/>
        </authorList>
    </citation>
    <scope>NUCLEOTIDE SEQUENCE [LARGE SCALE GENOMIC DNA]</scope>
    <source>
        <strain evidence="9">cv. Da-Ae</strain>
        <tissue evidence="8">Seedling</tissue>
    </source>
</reference>
<name>A0ABQ7XTG9_BRANA</name>
<dbReference type="InterPro" id="IPR000217">
    <property type="entry name" value="Tubulin"/>
</dbReference>
<dbReference type="SUPFAM" id="SSF52490">
    <property type="entry name" value="Tubulin nucleotide-binding domain-like"/>
    <property type="match status" value="1"/>
</dbReference>
<organism evidence="8 9">
    <name type="scientific">Brassica napus</name>
    <name type="common">Rape</name>
    <dbReference type="NCBI Taxonomy" id="3708"/>
    <lineage>
        <taxon>Eukaryota</taxon>
        <taxon>Viridiplantae</taxon>
        <taxon>Streptophyta</taxon>
        <taxon>Embryophyta</taxon>
        <taxon>Tracheophyta</taxon>
        <taxon>Spermatophyta</taxon>
        <taxon>Magnoliopsida</taxon>
        <taxon>eudicotyledons</taxon>
        <taxon>Gunneridae</taxon>
        <taxon>Pentapetalae</taxon>
        <taxon>rosids</taxon>
        <taxon>malvids</taxon>
        <taxon>Brassicales</taxon>
        <taxon>Brassicaceae</taxon>
        <taxon>Brassiceae</taxon>
        <taxon>Brassica</taxon>
    </lineage>
</organism>
<keyword evidence="7" id="KW-0812">Transmembrane</keyword>
<sequence>MMKASATTLDSSQRWRVTTEQRRWQDGRWLSFISRGGKEASMGKSQPLFPMNLAGQALSISLQLLQVDGWDYKKQFQEFDDVIGKVLSDKTVGKGDDAFNTFFSETGAGKHVPHVVFVDLEPTMIDDVRTRTYRQLFHLEQLISGKEDADNITALFTWGWNQRGTLGHPPKTKTESQCQDYTGEENGDVSEKTGFKLAASMMKIRLLIGLGLGISALFLVGLFFLPRSLDSHGELSVDSTVITAFSSAGHLTEAEEPEDIFQLHGELEAKSLGAPGTCVAELLEAWILDGVGVEQDGREEMELSQHF</sequence>
<keyword evidence="7" id="KW-0472">Membrane</keyword>
<evidence type="ECO:0000256" key="1">
    <source>
        <dbReference type="ARBA" id="ARBA00009636"/>
    </source>
</evidence>
<dbReference type="PANTHER" id="PTHR11588">
    <property type="entry name" value="TUBULIN"/>
    <property type="match status" value="1"/>
</dbReference>
<dbReference type="InterPro" id="IPR036525">
    <property type="entry name" value="Tubulin/FtsZ_GTPase_sf"/>
</dbReference>
<evidence type="ECO:0000256" key="7">
    <source>
        <dbReference type="SAM" id="Phobius"/>
    </source>
</evidence>
<keyword evidence="2" id="KW-0493">Microtubule</keyword>
<comment type="catalytic activity">
    <reaction evidence="6">
        <text>GTP + H2O = GDP + phosphate + H(+)</text>
        <dbReference type="Rhea" id="RHEA:19669"/>
        <dbReference type="ChEBI" id="CHEBI:15377"/>
        <dbReference type="ChEBI" id="CHEBI:15378"/>
        <dbReference type="ChEBI" id="CHEBI:37565"/>
        <dbReference type="ChEBI" id="CHEBI:43474"/>
        <dbReference type="ChEBI" id="CHEBI:58189"/>
    </reaction>
    <physiologicalReaction direction="left-to-right" evidence="6">
        <dbReference type="Rhea" id="RHEA:19670"/>
    </physiologicalReaction>
</comment>
<accession>A0ABQ7XTG9</accession>
<dbReference type="InterPro" id="IPR002452">
    <property type="entry name" value="Alpha_tubulin"/>
</dbReference>
<keyword evidence="9" id="KW-1185">Reference proteome</keyword>
<keyword evidence="7" id="KW-1133">Transmembrane helix</keyword>
<evidence type="ECO:0000256" key="5">
    <source>
        <dbReference type="ARBA" id="ARBA00023134"/>
    </source>
</evidence>
<protein>
    <submittedName>
        <fullName evidence="8">Uncharacterized protein</fullName>
    </submittedName>
</protein>
<comment type="caution">
    <text evidence="8">The sequence shown here is derived from an EMBL/GenBank/DDBJ whole genome shotgun (WGS) entry which is preliminary data.</text>
</comment>
<evidence type="ECO:0000256" key="3">
    <source>
        <dbReference type="ARBA" id="ARBA00022741"/>
    </source>
</evidence>
<gene>
    <name evidence="8" type="ORF">HID58_087510</name>
</gene>
<evidence type="ECO:0000313" key="9">
    <source>
        <dbReference type="Proteomes" id="UP000824890"/>
    </source>
</evidence>
<dbReference type="EMBL" id="JAGKQM010000019">
    <property type="protein sequence ID" value="KAH0859249.1"/>
    <property type="molecule type" value="Genomic_DNA"/>
</dbReference>
<keyword evidence="5" id="KW-0342">GTP-binding</keyword>